<dbReference type="Gene3D" id="3.40.50.300">
    <property type="entry name" value="P-loop containing nucleotide triphosphate hydrolases"/>
    <property type="match status" value="1"/>
</dbReference>
<dbReference type="SUPFAM" id="SSF52540">
    <property type="entry name" value="P-loop containing nucleoside triphosphate hydrolases"/>
    <property type="match status" value="1"/>
</dbReference>
<dbReference type="Pfam" id="PF10662">
    <property type="entry name" value="PduV-EutP"/>
    <property type="match status" value="1"/>
</dbReference>
<dbReference type="InterPro" id="IPR027417">
    <property type="entry name" value="P-loop_NTPase"/>
</dbReference>
<proteinExistence type="inferred from homology"/>
<dbReference type="PANTHER" id="PTHR40453">
    <property type="entry name" value="PROTEIN YOEF"/>
    <property type="match status" value="1"/>
</dbReference>
<evidence type="ECO:0000313" key="2">
    <source>
        <dbReference type="EMBL" id="MDT8899675.1"/>
    </source>
</evidence>
<sequence>MKIMVAGPVGVGKTSLIYALKKINSAARKTQAIAFIGDAIDTPGEYAQIPRFYSALMVTSLEAEVVLLLSDAADPAVTLPPNFAGMFARPIVGVVTKIDLPCADPAKAESRLRQAGVTAEVFPVSTLSGEGIDALYQFLKERRCDL</sequence>
<keyword evidence="3" id="KW-1185">Reference proteome</keyword>
<dbReference type="EMBL" id="JAUOZS010000001">
    <property type="protein sequence ID" value="MDT8899675.1"/>
    <property type="molecule type" value="Genomic_DNA"/>
</dbReference>
<dbReference type="PIRSF" id="PIRSF036409">
    <property type="entry name" value="EutP_PduV"/>
    <property type="match status" value="1"/>
</dbReference>
<organism evidence="2 3">
    <name type="scientific">Anaeroselena agilis</name>
    <dbReference type="NCBI Taxonomy" id="3063788"/>
    <lineage>
        <taxon>Bacteria</taxon>
        <taxon>Bacillati</taxon>
        <taxon>Bacillota</taxon>
        <taxon>Negativicutes</taxon>
        <taxon>Acetonemataceae</taxon>
        <taxon>Anaeroselena</taxon>
    </lineage>
</organism>
<accession>A0ABU3NS78</accession>
<dbReference type="RefSeq" id="WP_413778244.1">
    <property type="nucleotide sequence ID" value="NZ_JAUOZS010000001.1"/>
</dbReference>
<reference evidence="2 3" key="1">
    <citation type="submission" date="2023-07" db="EMBL/GenBank/DDBJ databases">
        <title>The novel representative of Negativicutes class, Anaeroselena agilis gen. nov. sp. nov.</title>
        <authorList>
            <person name="Prokofeva M.I."/>
            <person name="Elcheninov A.G."/>
            <person name="Klyukina A."/>
            <person name="Kublanov I.V."/>
            <person name="Frolov E.N."/>
            <person name="Podosokorskaya O.A."/>
        </authorList>
    </citation>
    <scope>NUCLEOTIDE SEQUENCE [LARGE SCALE GENOMIC DNA]</scope>
    <source>
        <strain evidence="2 3">4137-cl</strain>
    </source>
</reference>
<comment type="caution">
    <text evidence="2">The sequence shown here is derived from an EMBL/GenBank/DDBJ whole genome shotgun (WGS) entry which is preliminary data.</text>
</comment>
<comment type="similarity">
    <text evidence="1">Belongs to the EutP/PduV family.</text>
</comment>
<dbReference type="PANTHER" id="PTHR40453:SF1">
    <property type="entry name" value="PROTEIN YOEF"/>
    <property type="match status" value="1"/>
</dbReference>
<evidence type="ECO:0000256" key="1">
    <source>
        <dbReference type="PIRNR" id="PIRNR036409"/>
    </source>
</evidence>
<gene>
    <name evidence="2" type="ORF">Q4T40_00245</name>
</gene>
<evidence type="ECO:0000313" key="3">
    <source>
        <dbReference type="Proteomes" id="UP001254848"/>
    </source>
</evidence>
<name>A0ABU3NS78_9FIRM</name>
<keyword evidence="1" id="KW-0547">Nucleotide-binding</keyword>
<protein>
    <submittedName>
        <fullName evidence="2">EutP/PduV family microcompartment system protein</fullName>
    </submittedName>
</protein>
<dbReference type="Proteomes" id="UP001254848">
    <property type="component" value="Unassembled WGS sequence"/>
</dbReference>
<dbReference type="InterPro" id="IPR012381">
    <property type="entry name" value="EutP_PduV"/>
</dbReference>